<dbReference type="OrthoDB" id="9780815at2"/>
<dbReference type="PANTHER" id="PTHR30457">
    <property type="entry name" value="5'-NUCLEOTIDASE SURE"/>
    <property type="match status" value="1"/>
</dbReference>
<comment type="cofactor">
    <cofactor evidence="2">
        <name>Mg(2+)</name>
        <dbReference type="ChEBI" id="CHEBI:18420"/>
    </cofactor>
</comment>
<dbReference type="GO" id="GO:0008253">
    <property type="term" value="F:5'-nucleotidase activity"/>
    <property type="evidence" value="ECO:0007669"/>
    <property type="project" value="UniProtKB-UniRule"/>
</dbReference>
<proteinExistence type="inferred from homology"/>
<dbReference type="GO" id="GO:0008254">
    <property type="term" value="F:3'-nucleotidase activity"/>
    <property type="evidence" value="ECO:0007669"/>
    <property type="project" value="TreeGrafter"/>
</dbReference>
<evidence type="ECO:0000313" key="11">
    <source>
        <dbReference type="EMBL" id="QDU74983.1"/>
    </source>
</evidence>
<feature type="binding site" evidence="9">
    <location>
        <position position="39"/>
    </location>
    <ligand>
        <name>a divalent metal cation</name>
        <dbReference type="ChEBI" id="CHEBI:60240"/>
    </ligand>
</feature>
<dbReference type="PANTHER" id="PTHR30457:SF12">
    <property type="entry name" value="5'_3'-NUCLEOTIDASE SURE"/>
    <property type="match status" value="1"/>
</dbReference>
<dbReference type="EC" id="3.1.3.5" evidence="9"/>
<sequence>MKILLANDDGIYAPGLAAMEKALRAIGDVTVIAPATEQSGVGHSITFLSPLVCKEIYDGDRRRGYAVEGSPADCVKLGVVELMDGRPDLIVSGINGGLNAGINVLYSGTVGAAIEGAFFGITSIAVSLEWNEHAQFDRAAEMARQIISQILEHKSNSPRLYNLNIPTPATKLPPGKAELKVVPMGVARYGEHFIKRKDPRNRDYYWATGDPPPEHGEEETDLSALEKGYLTLTPLHFDMTERAQIDEMKPWNLKVLD</sequence>
<keyword evidence="6 9" id="KW-0479">Metal-binding</keyword>
<dbReference type="Pfam" id="PF01975">
    <property type="entry name" value="SurE"/>
    <property type="match status" value="1"/>
</dbReference>
<evidence type="ECO:0000256" key="9">
    <source>
        <dbReference type="HAMAP-Rule" id="MF_00060"/>
    </source>
</evidence>
<dbReference type="InterPro" id="IPR036523">
    <property type="entry name" value="SurE-like_sf"/>
</dbReference>
<dbReference type="NCBIfam" id="TIGR00087">
    <property type="entry name" value="surE"/>
    <property type="match status" value="1"/>
</dbReference>
<accession>A0A518C6X3</accession>
<comment type="cofactor">
    <cofactor evidence="9">
        <name>a divalent metal cation</name>
        <dbReference type="ChEBI" id="CHEBI:60240"/>
    </cofactor>
    <text evidence="9">Binds 1 divalent metal cation per subunit.</text>
</comment>
<dbReference type="InterPro" id="IPR002828">
    <property type="entry name" value="SurE-like_Pase/nucleotidase"/>
</dbReference>
<dbReference type="SUPFAM" id="SSF64167">
    <property type="entry name" value="SurE-like"/>
    <property type="match status" value="1"/>
</dbReference>
<feature type="binding site" evidence="9">
    <location>
        <position position="9"/>
    </location>
    <ligand>
        <name>a divalent metal cation</name>
        <dbReference type="ChEBI" id="CHEBI:60240"/>
    </ligand>
</feature>
<dbReference type="AlphaFoldDB" id="A0A518C6X3"/>
<evidence type="ECO:0000256" key="8">
    <source>
        <dbReference type="ARBA" id="ARBA00022801"/>
    </source>
</evidence>
<comment type="function">
    <text evidence="9">Nucleotidase that shows phosphatase activity on nucleoside 5'-monophosphates.</text>
</comment>
<dbReference type="EMBL" id="CP036289">
    <property type="protein sequence ID" value="QDU74983.1"/>
    <property type="molecule type" value="Genomic_DNA"/>
</dbReference>
<comment type="catalytic activity">
    <reaction evidence="1 9">
        <text>a ribonucleoside 5'-phosphate + H2O = a ribonucleoside + phosphate</text>
        <dbReference type="Rhea" id="RHEA:12484"/>
        <dbReference type="ChEBI" id="CHEBI:15377"/>
        <dbReference type="ChEBI" id="CHEBI:18254"/>
        <dbReference type="ChEBI" id="CHEBI:43474"/>
        <dbReference type="ChEBI" id="CHEBI:58043"/>
        <dbReference type="EC" id="3.1.3.5"/>
    </reaction>
</comment>
<dbReference type="FunFam" id="3.40.1210.10:FF:000001">
    <property type="entry name" value="5'/3'-nucleotidase SurE"/>
    <property type="match status" value="1"/>
</dbReference>
<dbReference type="GO" id="GO:0004309">
    <property type="term" value="F:exopolyphosphatase activity"/>
    <property type="evidence" value="ECO:0007669"/>
    <property type="project" value="TreeGrafter"/>
</dbReference>
<protein>
    <recommendedName>
        <fullName evidence="9">5'-nucleotidase SurE</fullName>
        <ecNumber evidence="9">3.1.3.5</ecNumber>
    </recommendedName>
    <alternativeName>
        <fullName evidence="9">Nucleoside 5'-monophosphate phosphohydrolase</fullName>
    </alternativeName>
</protein>
<dbReference type="GO" id="GO:0005737">
    <property type="term" value="C:cytoplasm"/>
    <property type="evidence" value="ECO:0007669"/>
    <property type="project" value="UniProtKB-SubCell"/>
</dbReference>
<dbReference type="KEGG" id="bvo:Pan97_20030"/>
<dbReference type="Gene3D" id="3.40.1210.10">
    <property type="entry name" value="Survival protein SurE-like phosphatase/nucleotidase"/>
    <property type="match status" value="1"/>
</dbReference>
<dbReference type="HAMAP" id="MF_00060">
    <property type="entry name" value="SurE"/>
    <property type="match status" value="1"/>
</dbReference>
<dbReference type="NCBIfam" id="NF001490">
    <property type="entry name" value="PRK00346.1-4"/>
    <property type="match status" value="1"/>
</dbReference>
<gene>
    <name evidence="9 11" type="primary">surE</name>
    <name evidence="11" type="ORF">Pan97_20030</name>
</gene>
<evidence type="ECO:0000256" key="6">
    <source>
        <dbReference type="ARBA" id="ARBA00022723"/>
    </source>
</evidence>
<evidence type="ECO:0000256" key="1">
    <source>
        <dbReference type="ARBA" id="ARBA00000815"/>
    </source>
</evidence>
<keyword evidence="7 9" id="KW-0547">Nucleotide-binding</keyword>
<dbReference type="GO" id="GO:0046872">
    <property type="term" value="F:metal ion binding"/>
    <property type="evidence" value="ECO:0007669"/>
    <property type="project" value="UniProtKB-UniRule"/>
</dbReference>
<dbReference type="Proteomes" id="UP000318626">
    <property type="component" value="Chromosome"/>
</dbReference>
<evidence type="ECO:0000259" key="10">
    <source>
        <dbReference type="Pfam" id="PF01975"/>
    </source>
</evidence>
<evidence type="ECO:0000256" key="4">
    <source>
        <dbReference type="ARBA" id="ARBA00011062"/>
    </source>
</evidence>
<evidence type="ECO:0000313" key="12">
    <source>
        <dbReference type="Proteomes" id="UP000318626"/>
    </source>
</evidence>
<keyword evidence="5 9" id="KW-0963">Cytoplasm</keyword>
<feature type="binding site" evidence="9">
    <location>
        <position position="8"/>
    </location>
    <ligand>
        <name>a divalent metal cation</name>
        <dbReference type="ChEBI" id="CHEBI:60240"/>
    </ligand>
</feature>
<comment type="similarity">
    <text evidence="4 9">Belongs to the SurE nucleotidase family.</text>
</comment>
<evidence type="ECO:0000256" key="5">
    <source>
        <dbReference type="ARBA" id="ARBA00022490"/>
    </source>
</evidence>
<evidence type="ECO:0000256" key="2">
    <source>
        <dbReference type="ARBA" id="ARBA00001946"/>
    </source>
</evidence>
<dbReference type="RefSeq" id="WP_144972010.1">
    <property type="nucleotide sequence ID" value="NZ_CP036289.1"/>
</dbReference>
<dbReference type="InterPro" id="IPR030048">
    <property type="entry name" value="SurE"/>
</dbReference>
<name>A0A518C6X3_9BACT</name>
<evidence type="ECO:0000256" key="3">
    <source>
        <dbReference type="ARBA" id="ARBA00004496"/>
    </source>
</evidence>
<keyword evidence="8 9" id="KW-0378">Hydrolase</keyword>
<feature type="domain" description="Survival protein SurE-like phosphatase/nucleotidase" evidence="10">
    <location>
        <begin position="3"/>
        <end position="189"/>
    </location>
</feature>
<feature type="binding site" evidence="9">
    <location>
        <position position="95"/>
    </location>
    <ligand>
        <name>a divalent metal cation</name>
        <dbReference type="ChEBI" id="CHEBI:60240"/>
    </ligand>
</feature>
<comment type="subcellular location">
    <subcellularLocation>
        <location evidence="3 9">Cytoplasm</location>
    </subcellularLocation>
</comment>
<reference evidence="12" key="1">
    <citation type="submission" date="2019-02" db="EMBL/GenBank/DDBJ databases">
        <title>Deep-cultivation of Planctomycetes and their phenomic and genomic characterization uncovers novel biology.</title>
        <authorList>
            <person name="Wiegand S."/>
            <person name="Jogler M."/>
            <person name="Boedeker C."/>
            <person name="Pinto D."/>
            <person name="Vollmers J."/>
            <person name="Rivas-Marin E."/>
            <person name="Kohn T."/>
            <person name="Peeters S.H."/>
            <person name="Heuer A."/>
            <person name="Rast P."/>
            <person name="Oberbeckmann S."/>
            <person name="Bunk B."/>
            <person name="Jeske O."/>
            <person name="Meyerdierks A."/>
            <person name="Storesund J.E."/>
            <person name="Kallscheuer N."/>
            <person name="Luecker S."/>
            <person name="Lage O.M."/>
            <person name="Pohl T."/>
            <person name="Merkel B.J."/>
            <person name="Hornburger P."/>
            <person name="Mueller R.-W."/>
            <person name="Bruemmer F."/>
            <person name="Labrenz M."/>
            <person name="Spormann A.M."/>
            <person name="Op den Camp H."/>
            <person name="Overmann J."/>
            <person name="Amann R."/>
            <person name="Jetten M.S.M."/>
            <person name="Mascher T."/>
            <person name="Medema M.H."/>
            <person name="Devos D.P."/>
            <person name="Kaster A.-K."/>
            <person name="Ovreas L."/>
            <person name="Rohde M."/>
            <person name="Galperin M.Y."/>
            <person name="Jogler C."/>
        </authorList>
    </citation>
    <scope>NUCLEOTIDE SEQUENCE [LARGE SCALE GENOMIC DNA]</scope>
    <source>
        <strain evidence="12">Pan97</strain>
    </source>
</reference>
<dbReference type="GO" id="GO:0000166">
    <property type="term" value="F:nucleotide binding"/>
    <property type="evidence" value="ECO:0007669"/>
    <property type="project" value="UniProtKB-KW"/>
</dbReference>
<organism evidence="11 12">
    <name type="scientific">Bremerella volcania</name>
    <dbReference type="NCBI Taxonomy" id="2527984"/>
    <lineage>
        <taxon>Bacteria</taxon>
        <taxon>Pseudomonadati</taxon>
        <taxon>Planctomycetota</taxon>
        <taxon>Planctomycetia</taxon>
        <taxon>Pirellulales</taxon>
        <taxon>Pirellulaceae</taxon>
        <taxon>Bremerella</taxon>
    </lineage>
</organism>
<keyword evidence="12" id="KW-1185">Reference proteome</keyword>
<evidence type="ECO:0000256" key="7">
    <source>
        <dbReference type="ARBA" id="ARBA00022741"/>
    </source>
</evidence>